<dbReference type="AlphaFoldDB" id="A0AAW2PFT2"/>
<reference evidence="1" key="1">
    <citation type="submission" date="2020-06" db="EMBL/GenBank/DDBJ databases">
        <authorList>
            <person name="Li T."/>
            <person name="Hu X."/>
            <person name="Zhang T."/>
            <person name="Song X."/>
            <person name="Zhang H."/>
            <person name="Dai N."/>
            <person name="Sheng W."/>
            <person name="Hou X."/>
            <person name="Wei L."/>
        </authorList>
    </citation>
    <scope>NUCLEOTIDE SEQUENCE</scope>
    <source>
        <strain evidence="1">G01</strain>
        <tissue evidence="1">Leaf</tissue>
    </source>
</reference>
<dbReference type="PANTHER" id="PTHR12262">
    <property type="entry name" value="CCR4-NOT TRANSCRIPTION COMPLEX SUBUNIT 9"/>
    <property type="match status" value="1"/>
</dbReference>
<name>A0AAW2PFT2_9LAMI</name>
<dbReference type="InterPro" id="IPR007216">
    <property type="entry name" value="CNOT9"/>
</dbReference>
<organism evidence="1">
    <name type="scientific">Sesamum angustifolium</name>
    <dbReference type="NCBI Taxonomy" id="2727405"/>
    <lineage>
        <taxon>Eukaryota</taxon>
        <taxon>Viridiplantae</taxon>
        <taxon>Streptophyta</taxon>
        <taxon>Embryophyta</taxon>
        <taxon>Tracheophyta</taxon>
        <taxon>Spermatophyta</taxon>
        <taxon>Magnoliopsida</taxon>
        <taxon>eudicotyledons</taxon>
        <taxon>Gunneridae</taxon>
        <taxon>Pentapetalae</taxon>
        <taxon>asterids</taxon>
        <taxon>lamiids</taxon>
        <taxon>Lamiales</taxon>
        <taxon>Pedaliaceae</taxon>
        <taxon>Sesamum</taxon>
    </lineage>
</organism>
<dbReference type="Pfam" id="PF04078">
    <property type="entry name" value="Rcd1"/>
    <property type="match status" value="1"/>
</dbReference>
<gene>
    <name evidence="1" type="ORF">Sangu_0947700</name>
</gene>
<dbReference type="EMBL" id="JACGWK010000005">
    <property type="protein sequence ID" value="KAL0353664.1"/>
    <property type="molecule type" value="Genomic_DNA"/>
</dbReference>
<dbReference type="InterPro" id="IPR011989">
    <property type="entry name" value="ARM-like"/>
</dbReference>
<dbReference type="Gene3D" id="1.25.10.10">
    <property type="entry name" value="Leucine-rich Repeat Variant"/>
    <property type="match status" value="1"/>
</dbReference>
<proteinExistence type="predicted"/>
<reference evidence="1" key="2">
    <citation type="journal article" date="2024" name="Plant">
        <title>Genomic evolution and insights into agronomic trait innovations of Sesamum species.</title>
        <authorList>
            <person name="Miao H."/>
            <person name="Wang L."/>
            <person name="Qu L."/>
            <person name="Liu H."/>
            <person name="Sun Y."/>
            <person name="Le M."/>
            <person name="Wang Q."/>
            <person name="Wei S."/>
            <person name="Zheng Y."/>
            <person name="Lin W."/>
            <person name="Duan Y."/>
            <person name="Cao H."/>
            <person name="Xiong S."/>
            <person name="Wang X."/>
            <person name="Wei L."/>
            <person name="Li C."/>
            <person name="Ma Q."/>
            <person name="Ju M."/>
            <person name="Zhao R."/>
            <person name="Li G."/>
            <person name="Mu C."/>
            <person name="Tian Q."/>
            <person name="Mei H."/>
            <person name="Zhang T."/>
            <person name="Gao T."/>
            <person name="Zhang H."/>
        </authorList>
    </citation>
    <scope>NUCLEOTIDE SEQUENCE</scope>
    <source>
        <strain evidence="1">G01</strain>
    </source>
</reference>
<accession>A0AAW2PFT2</accession>
<protein>
    <submittedName>
        <fullName evidence="1">CCR4-NOT transcription complex subunit</fullName>
    </submittedName>
</protein>
<dbReference type="GO" id="GO:0006402">
    <property type="term" value="P:mRNA catabolic process"/>
    <property type="evidence" value="ECO:0007669"/>
    <property type="project" value="InterPro"/>
</dbReference>
<dbReference type="GO" id="GO:0030014">
    <property type="term" value="C:CCR4-NOT complex"/>
    <property type="evidence" value="ECO:0007669"/>
    <property type="project" value="InterPro"/>
</dbReference>
<evidence type="ECO:0000313" key="1">
    <source>
        <dbReference type="EMBL" id="KAL0353664.1"/>
    </source>
</evidence>
<sequence>MVFLWYSSYTSPGSAVGLSIAVTPFPNSRAIQQGVQCSCTTSVCCLSSRHKDFVCPRPFEYLRLATLGVMGALVKVPDTRVIIFLLSSEIMPLCLRAMETGSALSRAEDQTARMWMQQLLDNLPGRPVTKEGGGI</sequence>
<comment type="caution">
    <text evidence="1">The sequence shown here is derived from an EMBL/GenBank/DDBJ whole genome shotgun (WGS) entry which is preliminary data.</text>
</comment>